<dbReference type="Proteomes" id="UP000306631">
    <property type="component" value="Unassembled WGS sequence"/>
</dbReference>
<dbReference type="AlphaFoldDB" id="A0A4S2CVZ3"/>
<gene>
    <name evidence="3" type="ORF">E5352_13055</name>
</gene>
<feature type="chain" id="PRO_5020888248" evidence="2">
    <location>
        <begin position="26"/>
        <end position="158"/>
    </location>
</feature>
<dbReference type="OrthoDB" id="5986110at2"/>
<evidence type="ECO:0000313" key="3">
    <source>
        <dbReference type="EMBL" id="TGY33139.1"/>
    </source>
</evidence>
<reference evidence="3 4" key="1">
    <citation type="submission" date="2019-04" db="EMBL/GenBank/DDBJ databases">
        <title>Microbes associate with the intestines of laboratory mice.</title>
        <authorList>
            <person name="Navarre W."/>
            <person name="Wong E."/>
            <person name="Huang K."/>
            <person name="Tropini C."/>
            <person name="Ng K."/>
            <person name="Yu B."/>
        </authorList>
    </citation>
    <scope>NUCLEOTIDE SEQUENCE [LARGE SCALE GENOMIC DNA]</scope>
    <source>
        <strain evidence="3 4">NM62_B4-13</strain>
    </source>
</reference>
<evidence type="ECO:0000256" key="1">
    <source>
        <dbReference type="SAM" id="MobiDB-lite"/>
    </source>
</evidence>
<organism evidence="3 4">
    <name type="scientific">Stenotrophomonas maltophilia</name>
    <name type="common">Pseudomonas maltophilia</name>
    <name type="synonym">Xanthomonas maltophilia</name>
    <dbReference type="NCBI Taxonomy" id="40324"/>
    <lineage>
        <taxon>Bacteria</taxon>
        <taxon>Pseudomonadati</taxon>
        <taxon>Pseudomonadota</taxon>
        <taxon>Gammaproteobacteria</taxon>
        <taxon>Lysobacterales</taxon>
        <taxon>Lysobacteraceae</taxon>
        <taxon>Stenotrophomonas</taxon>
        <taxon>Stenotrophomonas maltophilia group</taxon>
    </lineage>
</organism>
<protein>
    <submittedName>
        <fullName evidence="3">Uncharacterized protein</fullName>
    </submittedName>
</protein>
<feature type="region of interest" description="Disordered" evidence="1">
    <location>
        <begin position="24"/>
        <end position="44"/>
    </location>
</feature>
<keyword evidence="2" id="KW-0732">Signal</keyword>
<evidence type="ECO:0000313" key="4">
    <source>
        <dbReference type="Proteomes" id="UP000306631"/>
    </source>
</evidence>
<accession>A0A4S2CVZ3</accession>
<feature type="compositionally biased region" description="Pro residues" evidence="1">
    <location>
        <begin position="28"/>
        <end position="41"/>
    </location>
</feature>
<dbReference type="RefSeq" id="WP_136005674.1">
    <property type="nucleotide sequence ID" value="NZ_SRYW01000011.1"/>
</dbReference>
<name>A0A4S2CVZ3_STEMA</name>
<comment type="caution">
    <text evidence="3">The sequence shown here is derived from an EMBL/GenBank/DDBJ whole genome shotgun (WGS) entry which is preliminary data.</text>
</comment>
<feature type="signal peptide" evidence="2">
    <location>
        <begin position="1"/>
        <end position="25"/>
    </location>
</feature>
<dbReference type="EMBL" id="SRYW01000011">
    <property type="protein sequence ID" value="TGY33139.1"/>
    <property type="molecule type" value="Genomic_DNA"/>
</dbReference>
<evidence type="ECO:0000256" key="2">
    <source>
        <dbReference type="SAM" id="SignalP"/>
    </source>
</evidence>
<sequence>MVSVAKGGHRITAVAGMMLAGLAQAQPPSAPPPETGTPPPAARGDVTTLGEVRALKPDEDVPLDLYGYRSPVQIEPNTFNRAWREAPSLEQVGMSGGYVMMGINYVIGKTAQGLHTLTRAPDQIQAATARPSPALDEAQQRRALLLCAQDGCGAPPGG</sequence>
<proteinExistence type="predicted"/>